<proteinExistence type="inferred from homology"/>
<dbReference type="InterPro" id="IPR038294">
    <property type="entry name" value="SLBP_RNA_bind_sf"/>
</dbReference>
<feature type="region of interest" description="Disordered" evidence="3">
    <location>
        <begin position="281"/>
        <end position="339"/>
    </location>
</feature>
<dbReference type="GO" id="GO:0003729">
    <property type="term" value="F:mRNA binding"/>
    <property type="evidence" value="ECO:0007669"/>
    <property type="project" value="InterPro"/>
</dbReference>
<evidence type="ECO:0000313" key="5">
    <source>
        <dbReference type="EMBL" id="CAD9033409.1"/>
    </source>
</evidence>
<organism evidence="5">
    <name type="scientific">Eutreptiella gymnastica</name>
    <dbReference type="NCBI Taxonomy" id="73025"/>
    <lineage>
        <taxon>Eukaryota</taxon>
        <taxon>Discoba</taxon>
        <taxon>Euglenozoa</taxon>
        <taxon>Euglenida</taxon>
        <taxon>Spirocuta</taxon>
        <taxon>Euglenophyceae</taxon>
        <taxon>Eutreptiales</taxon>
        <taxon>Eutreptiaceae</taxon>
        <taxon>Eutreptiella</taxon>
    </lineage>
</organism>
<feature type="compositionally biased region" description="Basic and acidic residues" evidence="3">
    <location>
        <begin position="209"/>
        <end position="222"/>
    </location>
</feature>
<accession>A0A7S1J603</accession>
<reference evidence="5" key="1">
    <citation type="submission" date="2021-01" db="EMBL/GenBank/DDBJ databases">
        <authorList>
            <person name="Corre E."/>
            <person name="Pelletier E."/>
            <person name="Niang G."/>
            <person name="Scheremetjew M."/>
            <person name="Finn R."/>
            <person name="Kale V."/>
            <person name="Holt S."/>
            <person name="Cochrane G."/>
            <person name="Meng A."/>
            <person name="Brown T."/>
            <person name="Cohen L."/>
        </authorList>
    </citation>
    <scope>NUCLEOTIDE SEQUENCE</scope>
    <source>
        <strain evidence="5">NIES-381</strain>
    </source>
</reference>
<dbReference type="PANTHER" id="PTHR17408">
    <property type="entry name" value="HISTONE RNA HAIRPIN-BINDING PROTEIN"/>
    <property type="match status" value="1"/>
</dbReference>
<dbReference type="GO" id="GO:0051028">
    <property type="term" value="P:mRNA transport"/>
    <property type="evidence" value="ECO:0007669"/>
    <property type="project" value="TreeGrafter"/>
</dbReference>
<feature type="region of interest" description="Disordered" evidence="3">
    <location>
        <begin position="49"/>
        <end position="110"/>
    </location>
</feature>
<dbReference type="Pfam" id="PF15247">
    <property type="entry name" value="SLBP_RNA_bind"/>
    <property type="match status" value="1"/>
</dbReference>
<comment type="similarity">
    <text evidence="1">Belongs to the SLBP family.</text>
</comment>
<sequence length="357" mass="40867">MSTNAELSDIPKQQYTEEFLRSFKDRQYEVPEDVKKNEHVYIHAPKPLIHRPRVDRSRSRGARVSEAGNKSFLTAVERQELQRRRKDDRTKEERKKQFDGKENVVPQTAPGSSIAAKIQLKSQAVVPEKEALPKVNDDVAICTESESEQATEDEMTDSEHATARAILQDAQEQQLLLTVPDPDSVGVANKPETRSLIPRGKKAPPPIETDERRLMQRRKQVEFGKVTEGYKNYLKLRPRERRTKHEPQTPNALQKCSKRSWDGQIRKWRQQLHKYDDVDVSHIPDVPQKPAVATPVKEVPREPVVEKTPTRPPVAVPKVTPTISKEERDDLARKRKELDDMKACTPKKVAVPEEVTA</sequence>
<dbReference type="FunFam" id="1.10.8.1120:FF:000001">
    <property type="entry name" value="Histone RNA hairpin-binding protein-like"/>
    <property type="match status" value="1"/>
</dbReference>
<feature type="compositionally biased region" description="Basic and acidic residues" evidence="3">
    <location>
        <begin position="77"/>
        <end position="102"/>
    </location>
</feature>
<dbReference type="GO" id="GO:0071204">
    <property type="term" value="C:histone pre-mRNA 3'end processing complex"/>
    <property type="evidence" value="ECO:0007669"/>
    <property type="project" value="TreeGrafter"/>
</dbReference>
<feature type="domain" description="Histone RNA hairpin-binding protein RNA-binding" evidence="4">
    <location>
        <begin position="209"/>
        <end position="277"/>
    </location>
</feature>
<dbReference type="PANTHER" id="PTHR17408:SF0">
    <property type="entry name" value="HISTONE RNA HAIRPIN-BINDING PROTEIN"/>
    <property type="match status" value="1"/>
</dbReference>
<dbReference type="GO" id="GO:0071207">
    <property type="term" value="F:histone pre-mRNA stem-loop binding"/>
    <property type="evidence" value="ECO:0007669"/>
    <property type="project" value="TreeGrafter"/>
</dbReference>
<feature type="region of interest" description="Disordered" evidence="3">
    <location>
        <begin position="181"/>
        <end position="260"/>
    </location>
</feature>
<dbReference type="GO" id="GO:0005737">
    <property type="term" value="C:cytoplasm"/>
    <property type="evidence" value="ECO:0007669"/>
    <property type="project" value="TreeGrafter"/>
</dbReference>
<feature type="compositionally biased region" description="Basic and acidic residues" evidence="3">
    <location>
        <begin position="324"/>
        <end position="339"/>
    </location>
</feature>
<keyword evidence="2" id="KW-0694">RNA-binding</keyword>
<gene>
    <name evidence="5" type="ORF">EGYM00392_LOCUS44556</name>
</gene>
<evidence type="ECO:0000256" key="2">
    <source>
        <dbReference type="ARBA" id="ARBA00022884"/>
    </source>
</evidence>
<feature type="compositionally biased region" description="Basic and acidic residues" evidence="3">
    <location>
        <begin position="298"/>
        <end position="309"/>
    </location>
</feature>
<dbReference type="EMBL" id="HBGA01120445">
    <property type="protein sequence ID" value="CAD9033409.1"/>
    <property type="molecule type" value="Transcribed_RNA"/>
</dbReference>
<evidence type="ECO:0000256" key="3">
    <source>
        <dbReference type="SAM" id="MobiDB-lite"/>
    </source>
</evidence>
<dbReference type="AlphaFoldDB" id="A0A7S1J603"/>
<protein>
    <recommendedName>
        <fullName evidence="4">Histone RNA hairpin-binding protein RNA-binding domain-containing protein</fullName>
    </recommendedName>
</protein>
<dbReference type="Gene3D" id="1.10.8.1120">
    <property type="entry name" value="Histone RNA hairpin-binding protein RNA-binding domain"/>
    <property type="match status" value="1"/>
</dbReference>
<evidence type="ECO:0000259" key="4">
    <source>
        <dbReference type="Pfam" id="PF15247"/>
    </source>
</evidence>
<dbReference type="InterPro" id="IPR029344">
    <property type="entry name" value="SLBP_RNA_bind"/>
</dbReference>
<feature type="compositionally biased region" description="Basic residues" evidence="3">
    <location>
        <begin position="234"/>
        <end position="244"/>
    </location>
</feature>
<dbReference type="InterPro" id="IPR026502">
    <property type="entry name" value="SLBP1/SLBP2"/>
</dbReference>
<evidence type="ECO:0000256" key="1">
    <source>
        <dbReference type="ARBA" id="ARBA00006151"/>
    </source>
</evidence>
<name>A0A7S1J603_9EUGL</name>
<dbReference type="GO" id="GO:0006398">
    <property type="term" value="P:mRNA 3'-end processing by stem-loop binding and cleavage"/>
    <property type="evidence" value="ECO:0007669"/>
    <property type="project" value="TreeGrafter"/>
</dbReference>